<proteinExistence type="predicted"/>
<feature type="transmembrane region" description="Helical" evidence="1">
    <location>
        <begin position="384"/>
        <end position="402"/>
    </location>
</feature>
<protein>
    <submittedName>
        <fullName evidence="2">Uncharacterized protein</fullName>
    </submittedName>
</protein>
<dbReference type="RefSeq" id="WP_093516419.1">
    <property type="nucleotide sequence ID" value="NZ_FOIJ01000002.1"/>
</dbReference>
<feature type="transmembrane region" description="Helical" evidence="1">
    <location>
        <begin position="485"/>
        <end position="503"/>
    </location>
</feature>
<organism evidence="2 3">
    <name type="scientific">Stigmatella erecta</name>
    <dbReference type="NCBI Taxonomy" id="83460"/>
    <lineage>
        <taxon>Bacteria</taxon>
        <taxon>Pseudomonadati</taxon>
        <taxon>Myxococcota</taxon>
        <taxon>Myxococcia</taxon>
        <taxon>Myxococcales</taxon>
        <taxon>Cystobacterineae</taxon>
        <taxon>Archangiaceae</taxon>
        <taxon>Stigmatella</taxon>
    </lineage>
</organism>
<keyword evidence="3" id="KW-1185">Reference proteome</keyword>
<dbReference type="AlphaFoldDB" id="A0A1I0CW19"/>
<gene>
    <name evidence="2" type="ORF">SAMN05443639_102262</name>
</gene>
<dbReference type="EMBL" id="FOIJ01000002">
    <property type="protein sequence ID" value="SET23506.1"/>
    <property type="molecule type" value="Genomic_DNA"/>
</dbReference>
<feature type="transmembrane region" description="Helical" evidence="1">
    <location>
        <begin position="422"/>
        <end position="444"/>
    </location>
</feature>
<keyword evidence="1" id="KW-0472">Membrane</keyword>
<evidence type="ECO:0000313" key="3">
    <source>
        <dbReference type="Proteomes" id="UP000199181"/>
    </source>
</evidence>
<keyword evidence="1" id="KW-0812">Transmembrane</keyword>
<feature type="transmembrane region" description="Helical" evidence="1">
    <location>
        <begin position="355"/>
        <end position="372"/>
    </location>
</feature>
<sequence>MKKVWVFAVLLALGAGAAYHFGYLTRWWQGPRFIPKDPALLAYFRPDTSEWLLVQATQLDLRVSAESQAELARQLQEFHAKTGIDVRRDVDAAGMSLGLAAVRGRFDWDRLSAHLQSQGYSLTTLGGVPAAVKSEAVDVALDGRYLLLGPQGELELALSRKRQGEGLGNGSPMVKALDELGWEHAMLGGMVSGPLLSLVHEAVALRAESLLGVLDVNAEGAEVRGIASTNGRIQAELLRAALEVARKALLLSAALDATAEGRTLRASLESATLETDAQGRVRGFIRFPHALTEQASGNLSRYSAPEPLQKWLRLFEGGAPAANGAPPAASPPAVSSPVAATTAGAPVHLDWKPPVLGLVLLVFALVTMGAQTRPGMFNVLFHPLFLLPFLASTLGVFVFRWTGHAGGAFDVLALPMPEWHRFVAYPVAQTVALSAAVPLVFALLSAPVRFLRPFAAGLGVGFSAYLAVKALAAVPVPLIPPVHALSWYVGNAVAALLIARLALPPRRSKEPQPRRGPGSRR</sequence>
<feature type="transmembrane region" description="Helical" evidence="1">
    <location>
        <begin position="456"/>
        <end position="479"/>
    </location>
</feature>
<keyword evidence="1" id="KW-1133">Transmembrane helix</keyword>
<name>A0A1I0CW19_9BACT</name>
<dbReference type="Proteomes" id="UP000199181">
    <property type="component" value="Unassembled WGS sequence"/>
</dbReference>
<evidence type="ECO:0000256" key="1">
    <source>
        <dbReference type="SAM" id="Phobius"/>
    </source>
</evidence>
<accession>A0A1I0CW19</accession>
<reference evidence="3" key="1">
    <citation type="submission" date="2016-10" db="EMBL/GenBank/DDBJ databases">
        <authorList>
            <person name="Varghese N."/>
            <person name="Submissions S."/>
        </authorList>
    </citation>
    <scope>NUCLEOTIDE SEQUENCE [LARGE SCALE GENOMIC DNA]</scope>
    <source>
        <strain evidence="3">DSM 16858</strain>
    </source>
</reference>
<evidence type="ECO:0000313" key="2">
    <source>
        <dbReference type="EMBL" id="SET23506.1"/>
    </source>
</evidence>